<dbReference type="Pfam" id="PF02931">
    <property type="entry name" value="Neur_chan_LBD"/>
    <property type="match status" value="1"/>
</dbReference>
<dbReference type="InterPro" id="IPR006201">
    <property type="entry name" value="Neur_channel"/>
</dbReference>
<dbReference type="VEuPathDB" id="VectorBase:LDEU011507"/>
<protein>
    <submittedName>
        <fullName evidence="2">Glutamate-gated chloride channel-like protein</fullName>
    </submittedName>
</protein>
<proteinExistence type="predicted"/>
<dbReference type="OrthoDB" id="8173437at2759"/>
<evidence type="ECO:0000259" key="1">
    <source>
        <dbReference type="Pfam" id="PF02931"/>
    </source>
</evidence>
<keyword evidence="3" id="KW-1185">Reference proteome</keyword>
<name>A0A443RZ48_9ACAR</name>
<evidence type="ECO:0000313" key="2">
    <source>
        <dbReference type="EMBL" id="RWS20533.1"/>
    </source>
</evidence>
<accession>A0A443RZ48</accession>
<dbReference type="InterPro" id="IPR036734">
    <property type="entry name" value="Neur_chan_lig-bd_sf"/>
</dbReference>
<dbReference type="InterPro" id="IPR006202">
    <property type="entry name" value="Neur_chan_lig-bd"/>
</dbReference>
<dbReference type="PANTHER" id="PTHR18945">
    <property type="entry name" value="NEUROTRANSMITTER GATED ION CHANNEL"/>
    <property type="match status" value="1"/>
</dbReference>
<comment type="caution">
    <text evidence="2">The sequence shown here is derived from an EMBL/GenBank/DDBJ whole genome shotgun (WGS) entry which is preliminary data.</text>
</comment>
<dbReference type="PRINTS" id="PR00252">
    <property type="entry name" value="NRIONCHANNEL"/>
</dbReference>
<evidence type="ECO:0000313" key="3">
    <source>
        <dbReference type="Proteomes" id="UP000288716"/>
    </source>
</evidence>
<feature type="non-terminal residue" evidence="2">
    <location>
        <position position="214"/>
    </location>
</feature>
<feature type="domain" description="Neurotransmitter-gated ion-channel ligand-binding" evidence="1">
    <location>
        <begin position="7"/>
        <end position="190"/>
    </location>
</feature>
<gene>
    <name evidence="2" type="ORF">B4U80_01017</name>
</gene>
<dbReference type="CDD" id="cd18987">
    <property type="entry name" value="LGIC_ECD_anion"/>
    <property type="match status" value="1"/>
</dbReference>
<dbReference type="Gene3D" id="2.70.170.10">
    <property type="entry name" value="Neurotransmitter-gated ion-channel ligand-binding domain"/>
    <property type="match status" value="1"/>
</dbReference>
<dbReference type="EMBL" id="NCKV01017018">
    <property type="protein sequence ID" value="RWS20533.1"/>
    <property type="molecule type" value="Genomic_DNA"/>
</dbReference>
<sequence length="214" mass="25409">MMKIISTENEVTTVNVSVLLLTISSPDESSLKYEVEFLLFQKWIDKRLCYMEQNNPKYLNALSFREQIWMPDTYFLLHGEFKEFKGPADPVHMELKIYPDGTVAYVTRRYMIITCEGHLNIFPFDSPKCFFAFESNNMNFHVTFFFAEAYEKKNLKFRWNPVHNTRVTNTTSFRSLNAYLVKNKTGECHNKHSWRSEYSCLSVLLVFTRDKSFY</sequence>
<dbReference type="GO" id="GO:0016020">
    <property type="term" value="C:membrane"/>
    <property type="evidence" value="ECO:0007669"/>
    <property type="project" value="InterPro"/>
</dbReference>
<dbReference type="GO" id="GO:0005230">
    <property type="term" value="F:extracellular ligand-gated monoatomic ion channel activity"/>
    <property type="evidence" value="ECO:0007669"/>
    <property type="project" value="InterPro"/>
</dbReference>
<reference evidence="2 3" key="1">
    <citation type="journal article" date="2018" name="Gigascience">
        <title>Genomes of trombidid mites reveal novel predicted allergens and laterally-transferred genes associated with secondary metabolism.</title>
        <authorList>
            <person name="Dong X."/>
            <person name="Chaisiri K."/>
            <person name="Xia D."/>
            <person name="Armstrong S.D."/>
            <person name="Fang Y."/>
            <person name="Donnelly M.J."/>
            <person name="Kadowaki T."/>
            <person name="McGarry J.W."/>
            <person name="Darby A.C."/>
            <person name="Makepeace B.L."/>
        </authorList>
    </citation>
    <scope>NUCLEOTIDE SEQUENCE [LARGE SCALE GENOMIC DNA]</scope>
    <source>
        <strain evidence="2">UoL-UT</strain>
    </source>
</reference>
<dbReference type="Proteomes" id="UP000288716">
    <property type="component" value="Unassembled WGS sequence"/>
</dbReference>
<dbReference type="GO" id="GO:0004888">
    <property type="term" value="F:transmembrane signaling receptor activity"/>
    <property type="evidence" value="ECO:0007669"/>
    <property type="project" value="InterPro"/>
</dbReference>
<dbReference type="SUPFAM" id="SSF63712">
    <property type="entry name" value="Nicotinic receptor ligand binding domain-like"/>
    <property type="match status" value="1"/>
</dbReference>
<organism evidence="2 3">
    <name type="scientific">Leptotrombidium deliense</name>
    <dbReference type="NCBI Taxonomy" id="299467"/>
    <lineage>
        <taxon>Eukaryota</taxon>
        <taxon>Metazoa</taxon>
        <taxon>Ecdysozoa</taxon>
        <taxon>Arthropoda</taxon>
        <taxon>Chelicerata</taxon>
        <taxon>Arachnida</taxon>
        <taxon>Acari</taxon>
        <taxon>Acariformes</taxon>
        <taxon>Trombidiformes</taxon>
        <taxon>Prostigmata</taxon>
        <taxon>Anystina</taxon>
        <taxon>Parasitengona</taxon>
        <taxon>Trombiculoidea</taxon>
        <taxon>Trombiculidae</taxon>
        <taxon>Leptotrombidium</taxon>
    </lineage>
</organism>
<dbReference type="AlphaFoldDB" id="A0A443RZ48"/>